<comment type="catalytic activity">
    <reaction evidence="5">
        <text>a di-trans,poly-cis-dolichal + NADP(+) = a di-trans,poly-cis-polyprenal + NADPH + H(+)</text>
        <dbReference type="Rhea" id="RHEA:80727"/>
        <dbReference type="Rhea" id="RHEA-COMP:19536"/>
        <dbReference type="Rhea" id="RHEA-COMP:19537"/>
        <dbReference type="ChEBI" id="CHEBI:15378"/>
        <dbReference type="ChEBI" id="CHEBI:57783"/>
        <dbReference type="ChEBI" id="CHEBI:58349"/>
        <dbReference type="ChEBI" id="CHEBI:231623"/>
        <dbReference type="ChEBI" id="CHEBI:231637"/>
        <dbReference type="EC" id="1.3.1.94"/>
    </reaction>
    <physiologicalReaction direction="right-to-left" evidence="5">
        <dbReference type="Rhea" id="RHEA:80729"/>
    </physiologicalReaction>
</comment>
<keyword evidence="5" id="KW-0560">Oxidoreductase</keyword>
<dbReference type="Pfam" id="PF02544">
    <property type="entry name" value="Steroid_dh"/>
    <property type="match status" value="1"/>
</dbReference>
<proteinExistence type="inferred from homology"/>
<feature type="domain" description="3-oxo-5-alpha-steroid 4-dehydrogenase C-terminal" evidence="6">
    <location>
        <begin position="209"/>
        <end position="328"/>
    </location>
</feature>
<keyword evidence="5" id="KW-0521">NADP</keyword>
<comment type="subcellular location">
    <subcellularLocation>
        <location evidence="1">Endomembrane system</location>
        <topology evidence="1">Multi-pass membrane protein</topology>
    </subcellularLocation>
    <subcellularLocation>
        <location evidence="5">Endoplasmic reticulum membrane</location>
    </subcellularLocation>
</comment>
<comment type="similarity">
    <text evidence="5">Belongs to the steroid 5-alpha reductase family. Polyprenal reductase subfamily.</text>
</comment>
<sequence>MEWRELVQTGLNRLSDVTPAGWCQAFFLLAAGCVLAVAAAPRDARALLIDYGARKADQNQKSQTQQPSTDVGSAQGRNRVLSLLDTLTSWTQVPHSWFGTFYILSAASSMFWLAQFLLDGALLRLIASRQADAVQVQHASSPTANQVALGWVMMFAQAARRIYEQAVVVKPSRTSSMWIVHWLLGLGFYLAMSVAVWVEGSGHGGHHAANDYEALLKMVVAGRVFLKAWVGQYRCHKHLAGLKKYSVPDAGMFRHYICPHYTCECLIYLSMAVATAPHGSLCNRTLLCAAIFVAVNLGVTAWGTRKWYAQKFGPSAVEGKWNMIPFLF</sequence>
<evidence type="ECO:0000313" key="8">
    <source>
        <dbReference type="Proteomes" id="UP001583172"/>
    </source>
</evidence>
<evidence type="ECO:0000256" key="4">
    <source>
        <dbReference type="ARBA" id="ARBA00023136"/>
    </source>
</evidence>
<organism evidence="7 8">
    <name type="scientific">Humicola insolens</name>
    <name type="common">Soft-rot fungus</name>
    <dbReference type="NCBI Taxonomy" id="85995"/>
    <lineage>
        <taxon>Eukaryota</taxon>
        <taxon>Fungi</taxon>
        <taxon>Dikarya</taxon>
        <taxon>Ascomycota</taxon>
        <taxon>Pezizomycotina</taxon>
        <taxon>Sordariomycetes</taxon>
        <taxon>Sordariomycetidae</taxon>
        <taxon>Sordariales</taxon>
        <taxon>Chaetomiaceae</taxon>
        <taxon>Mycothermus</taxon>
    </lineage>
</organism>
<comment type="pathway">
    <text evidence="5">Protein modification; protein glycosylation.</text>
</comment>
<keyword evidence="5" id="KW-0256">Endoplasmic reticulum</keyword>
<evidence type="ECO:0000256" key="1">
    <source>
        <dbReference type="ARBA" id="ARBA00004127"/>
    </source>
</evidence>
<evidence type="ECO:0000256" key="3">
    <source>
        <dbReference type="ARBA" id="ARBA00022989"/>
    </source>
</evidence>
<dbReference type="PROSITE" id="PS50244">
    <property type="entry name" value="S5A_REDUCTASE"/>
    <property type="match status" value="1"/>
</dbReference>
<dbReference type="PANTHER" id="PTHR14624:SF0">
    <property type="entry name" value="POLYPRENOL REDUCTASE"/>
    <property type="match status" value="1"/>
</dbReference>
<dbReference type="Proteomes" id="UP001583172">
    <property type="component" value="Unassembled WGS sequence"/>
</dbReference>
<dbReference type="InterPro" id="IPR001104">
    <property type="entry name" value="3-oxo-5_a-steroid_4-DH_C"/>
</dbReference>
<comment type="caution">
    <text evidence="7">The sequence shown here is derived from an EMBL/GenBank/DDBJ whole genome shotgun (WGS) entry which is preliminary data.</text>
</comment>
<dbReference type="EC" id="1.3.1.94" evidence="5"/>
<evidence type="ECO:0000259" key="6">
    <source>
        <dbReference type="Pfam" id="PF02544"/>
    </source>
</evidence>
<dbReference type="InterPro" id="IPR039698">
    <property type="entry name" value="Dfg10/SRD5A3"/>
</dbReference>
<keyword evidence="3 5" id="KW-1133">Transmembrane helix</keyword>
<name>A0ABR3VEG2_HUMIN</name>
<comment type="caution">
    <text evidence="5">Lacks conserved residue(s) required for the propagation of feature annotation.</text>
</comment>
<feature type="transmembrane region" description="Helical" evidence="5">
    <location>
        <begin position="21"/>
        <end position="40"/>
    </location>
</feature>
<dbReference type="EMBL" id="JAZGSY010000127">
    <property type="protein sequence ID" value="KAL1840097.1"/>
    <property type="molecule type" value="Genomic_DNA"/>
</dbReference>
<evidence type="ECO:0000313" key="7">
    <source>
        <dbReference type="EMBL" id="KAL1840097.1"/>
    </source>
</evidence>
<reference evidence="7 8" key="1">
    <citation type="journal article" date="2024" name="Commun. Biol.">
        <title>Comparative genomic analysis of thermophilic fungi reveals convergent evolutionary adaptations and gene losses.</title>
        <authorList>
            <person name="Steindorff A.S."/>
            <person name="Aguilar-Pontes M.V."/>
            <person name="Robinson A.J."/>
            <person name="Andreopoulos B."/>
            <person name="LaButti K."/>
            <person name="Kuo A."/>
            <person name="Mondo S."/>
            <person name="Riley R."/>
            <person name="Otillar R."/>
            <person name="Haridas S."/>
            <person name="Lipzen A."/>
            <person name="Grimwood J."/>
            <person name="Schmutz J."/>
            <person name="Clum A."/>
            <person name="Reid I.D."/>
            <person name="Moisan M.C."/>
            <person name="Butler G."/>
            <person name="Nguyen T.T.M."/>
            <person name="Dewar K."/>
            <person name="Conant G."/>
            <person name="Drula E."/>
            <person name="Henrissat B."/>
            <person name="Hansel C."/>
            <person name="Singer S."/>
            <person name="Hutchinson M.I."/>
            <person name="de Vries R.P."/>
            <person name="Natvig D.O."/>
            <person name="Powell A.J."/>
            <person name="Tsang A."/>
            <person name="Grigoriev I.V."/>
        </authorList>
    </citation>
    <scope>NUCLEOTIDE SEQUENCE [LARGE SCALE GENOMIC DNA]</scope>
    <source>
        <strain evidence="7 8">CBS 620.91</strain>
    </source>
</reference>
<keyword evidence="2 5" id="KW-0812">Transmembrane</keyword>
<keyword evidence="4 5" id="KW-0472">Membrane</keyword>
<dbReference type="PANTHER" id="PTHR14624">
    <property type="entry name" value="DFG10 PROTEIN"/>
    <property type="match status" value="1"/>
</dbReference>
<comment type="function">
    <text evidence="5">Plays a key role in early steps of protein N-linked glycosylation by being involved in the conversion of polyprenol into dolichol. Acts as a polyprenal reductase that mediates the reduction of polyprenal into dolichal in a NADP-dependent mechanism. Dolichols are required for the synthesis of dolichol-linked monosaccharides and the oligosaccharide precursor used for N-glycosylation.</text>
</comment>
<feature type="transmembrane region" description="Helical" evidence="5">
    <location>
        <begin position="179"/>
        <end position="198"/>
    </location>
</feature>
<accession>A0ABR3VEG2</accession>
<feature type="transmembrane region" description="Helical" evidence="5">
    <location>
        <begin position="97"/>
        <end position="118"/>
    </location>
</feature>
<gene>
    <name evidence="7" type="ORF">VTJ49DRAFT_792</name>
</gene>
<evidence type="ECO:0000256" key="2">
    <source>
        <dbReference type="ARBA" id="ARBA00022692"/>
    </source>
</evidence>
<keyword evidence="8" id="KW-1185">Reference proteome</keyword>
<dbReference type="PROSITE" id="PS51257">
    <property type="entry name" value="PROKAR_LIPOPROTEIN"/>
    <property type="match status" value="1"/>
</dbReference>
<evidence type="ECO:0000256" key="5">
    <source>
        <dbReference type="RuleBase" id="RU367081"/>
    </source>
</evidence>
<protein>
    <recommendedName>
        <fullName evidence="5">Polyprenal reductase</fullName>
        <ecNumber evidence="5">1.3.1.94</ecNumber>
    </recommendedName>
</protein>